<accession>A0A7C8FUU6</accession>
<evidence type="ECO:0000256" key="1">
    <source>
        <dbReference type="SAM" id="Phobius"/>
    </source>
</evidence>
<keyword evidence="1" id="KW-1133">Transmembrane helix</keyword>
<feature type="transmembrane region" description="Helical" evidence="1">
    <location>
        <begin position="51"/>
        <end position="75"/>
    </location>
</feature>
<evidence type="ECO:0008006" key="4">
    <source>
        <dbReference type="Google" id="ProtNLM"/>
    </source>
</evidence>
<keyword evidence="3" id="KW-1185">Reference proteome</keyword>
<gene>
    <name evidence="2" type="ORF">F8O02_00270</name>
</gene>
<comment type="caution">
    <text evidence="2">The sequence shown here is derived from an EMBL/GenBank/DDBJ whole genome shotgun (WGS) entry which is preliminary data.</text>
</comment>
<protein>
    <recommendedName>
        <fullName evidence="4">Multidrug ABC transporter ATPase</fullName>
    </recommendedName>
</protein>
<keyword evidence="1" id="KW-0812">Transmembrane</keyword>
<evidence type="ECO:0000313" key="2">
    <source>
        <dbReference type="EMBL" id="KAB1633419.1"/>
    </source>
</evidence>
<keyword evidence="1" id="KW-0472">Membrane</keyword>
<evidence type="ECO:0000313" key="3">
    <source>
        <dbReference type="Proteomes" id="UP000481339"/>
    </source>
</evidence>
<proteinExistence type="predicted"/>
<feature type="transmembrane region" description="Helical" evidence="1">
    <location>
        <begin position="15"/>
        <end position="39"/>
    </location>
</feature>
<dbReference type="AlphaFoldDB" id="A0A7C8FUU6"/>
<dbReference type="RefSeq" id="WP_158035198.1">
    <property type="nucleotide sequence ID" value="NZ_BAAAZV010000007.1"/>
</dbReference>
<dbReference type="Proteomes" id="UP000481339">
    <property type="component" value="Unassembled WGS sequence"/>
</dbReference>
<name>A0A7C8FUU6_9MICO</name>
<reference evidence="2 3" key="1">
    <citation type="submission" date="2019-09" db="EMBL/GenBank/DDBJ databases">
        <title>Phylogeny of genus Pseudoclavibacter and closely related genus.</title>
        <authorList>
            <person name="Li Y."/>
        </authorList>
    </citation>
    <scope>NUCLEOTIDE SEQUENCE [LARGE SCALE GENOMIC DNA]</scope>
    <source>
        <strain evidence="2 3">JCM 16921</strain>
    </source>
</reference>
<organism evidence="2 3">
    <name type="scientific">Pseudoclavibacter caeni</name>
    <dbReference type="NCBI Taxonomy" id="908846"/>
    <lineage>
        <taxon>Bacteria</taxon>
        <taxon>Bacillati</taxon>
        <taxon>Actinomycetota</taxon>
        <taxon>Actinomycetes</taxon>
        <taxon>Micrococcales</taxon>
        <taxon>Microbacteriaceae</taxon>
        <taxon>Pseudoclavibacter</taxon>
    </lineage>
</organism>
<sequence length="90" mass="9250">MMTTATPDRSRAENVLGAMAVAVVGLSAVCALVTVVTALTGVPFTGVLARIVQTIPLFGLPAGMLLVIAFTLAVIRRRRATQTGDAGPRS</sequence>
<dbReference type="EMBL" id="WBKA01000001">
    <property type="protein sequence ID" value="KAB1633419.1"/>
    <property type="molecule type" value="Genomic_DNA"/>
</dbReference>